<keyword evidence="4" id="KW-1185">Reference proteome</keyword>
<dbReference type="PANTHER" id="PTHR46513">
    <property type="entry name" value="VITELLOGENIN RECEPTOR-LIKE PROTEIN-RELATED-RELATED"/>
    <property type="match status" value="1"/>
</dbReference>
<proteinExistence type="predicted"/>
<sequence length="281" mass="32470">MLKDMLTISELIICLCLRCQGFQNKLIISTYGTIKELNLQNGEELELQTDLQSFIYSVDYDYRNGYLYFSRYTKNDIQRFRYPPGQMTDLVPVTFASRPVGLVIDPLYNHVYWTERSTGKLCRCNLDGSLKSVILQDDPLFALTFDYRNRWLYYSTDNTKKSIRRLKLNDSENQTIINVHSELVTGMSIGNDKDRLYWMEFNNGFLKSSTLNGSSVMTVLNTNTNNKNQDIHVFRGNVYCANGNSLLNVTPGVSAHVIYNNTGIIYSVFIHDENHETRTYT</sequence>
<dbReference type="Proteomes" id="UP000507470">
    <property type="component" value="Unassembled WGS sequence"/>
</dbReference>
<accession>A0A6J8D950</accession>
<feature type="signal peptide" evidence="1">
    <location>
        <begin position="1"/>
        <end position="21"/>
    </location>
</feature>
<dbReference type="SUPFAM" id="SSF63825">
    <property type="entry name" value="YWTD domain"/>
    <property type="match status" value="1"/>
</dbReference>
<evidence type="ECO:0000313" key="4">
    <source>
        <dbReference type="Proteomes" id="UP000507470"/>
    </source>
</evidence>
<dbReference type="InterPro" id="IPR050778">
    <property type="entry name" value="Cueball_EGF_LRP_Nidogen"/>
</dbReference>
<feature type="domain" description="Prolow-density lipoprotein receptor-related protein 1-like beta-propeller" evidence="2">
    <location>
        <begin position="63"/>
        <end position="228"/>
    </location>
</feature>
<dbReference type="SMART" id="SM00135">
    <property type="entry name" value="LY"/>
    <property type="match status" value="3"/>
</dbReference>
<dbReference type="EMBL" id="CACVKT020006799">
    <property type="protein sequence ID" value="CAC5403634.1"/>
    <property type="molecule type" value="Genomic_DNA"/>
</dbReference>
<dbReference type="InterPro" id="IPR011042">
    <property type="entry name" value="6-blade_b-propeller_TolB-like"/>
</dbReference>
<dbReference type="AlphaFoldDB" id="A0A6J8D950"/>
<gene>
    <name evidence="3" type="ORF">MCOR_37509</name>
</gene>
<dbReference type="InterPro" id="IPR000033">
    <property type="entry name" value="LDLR_classB_rpt"/>
</dbReference>
<reference evidence="3 4" key="1">
    <citation type="submission" date="2020-06" db="EMBL/GenBank/DDBJ databases">
        <authorList>
            <person name="Li R."/>
            <person name="Bekaert M."/>
        </authorList>
    </citation>
    <scope>NUCLEOTIDE SEQUENCE [LARGE SCALE GENOMIC DNA]</scope>
    <source>
        <strain evidence="4">wild</strain>
    </source>
</reference>
<keyword evidence="1" id="KW-0732">Signal</keyword>
<dbReference type="Gene3D" id="2.120.10.30">
    <property type="entry name" value="TolB, C-terminal domain"/>
    <property type="match status" value="1"/>
</dbReference>
<dbReference type="InterPro" id="IPR032485">
    <property type="entry name" value="LRP1-like_beta_prop"/>
</dbReference>
<evidence type="ECO:0000313" key="3">
    <source>
        <dbReference type="EMBL" id="CAC5403634.1"/>
    </source>
</evidence>
<organism evidence="3 4">
    <name type="scientific">Mytilus coruscus</name>
    <name type="common">Sea mussel</name>
    <dbReference type="NCBI Taxonomy" id="42192"/>
    <lineage>
        <taxon>Eukaryota</taxon>
        <taxon>Metazoa</taxon>
        <taxon>Spiralia</taxon>
        <taxon>Lophotrochozoa</taxon>
        <taxon>Mollusca</taxon>
        <taxon>Bivalvia</taxon>
        <taxon>Autobranchia</taxon>
        <taxon>Pteriomorphia</taxon>
        <taxon>Mytilida</taxon>
        <taxon>Mytiloidea</taxon>
        <taxon>Mytilidae</taxon>
        <taxon>Mytilinae</taxon>
        <taxon>Mytilus</taxon>
    </lineage>
</organism>
<protein>
    <submittedName>
        <fullName evidence="3">VLDLR</fullName>
    </submittedName>
</protein>
<feature type="chain" id="PRO_5026920124" evidence="1">
    <location>
        <begin position="22"/>
        <end position="281"/>
    </location>
</feature>
<dbReference type="Pfam" id="PF16472">
    <property type="entry name" value="DUF5050"/>
    <property type="match status" value="1"/>
</dbReference>
<evidence type="ECO:0000256" key="1">
    <source>
        <dbReference type="SAM" id="SignalP"/>
    </source>
</evidence>
<name>A0A6J8D950_MYTCO</name>
<evidence type="ECO:0000259" key="2">
    <source>
        <dbReference type="Pfam" id="PF16472"/>
    </source>
</evidence>
<dbReference type="OrthoDB" id="6060441at2759"/>